<gene>
    <name evidence="2" type="ORF">SAMN02927900_01310</name>
</gene>
<name>A0A1G4Q3R4_9HYPH</name>
<dbReference type="RefSeq" id="WP_092584016.1">
    <property type="nucleotide sequence ID" value="NZ_FMTM01000001.1"/>
</dbReference>
<accession>A0A1G4Q3R4</accession>
<dbReference type="InterPro" id="IPR010781">
    <property type="entry name" value="DUF1376"/>
</dbReference>
<feature type="compositionally biased region" description="Polar residues" evidence="1">
    <location>
        <begin position="122"/>
        <end position="145"/>
    </location>
</feature>
<proteinExistence type="predicted"/>
<dbReference type="Pfam" id="PF07120">
    <property type="entry name" value="DUF1376"/>
    <property type="match status" value="1"/>
</dbReference>
<sequence length="238" mass="26533">MAAGKARHVDFHFDEYIAGVAGILNAEEQGVYWMICSLIMSEGGPVDENHKRLSMLCGVRPADIKRILASLINKGKISRGNDGKLLQKRAQSEVERSLNRIQSASERGSKGGRPSGKDKQEQQNAKATGFSERNLTTNHQPPTTNVEEKKEPSGSSKKRAARLPADWSPPSEWIDEAVEYGMPRPTALASAEKMKNWSLSTTNGVKLDWHATWKNWFKREMPKPRASVTTKSQLFGRM</sequence>
<dbReference type="EMBL" id="FMTM01000001">
    <property type="protein sequence ID" value="SCW39243.1"/>
    <property type="molecule type" value="Genomic_DNA"/>
</dbReference>
<dbReference type="Proteomes" id="UP000199542">
    <property type="component" value="Unassembled WGS sequence"/>
</dbReference>
<evidence type="ECO:0000256" key="1">
    <source>
        <dbReference type="SAM" id="MobiDB-lite"/>
    </source>
</evidence>
<dbReference type="AlphaFoldDB" id="A0A1G4Q3R4"/>
<feature type="region of interest" description="Disordered" evidence="1">
    <location>
        <begin position="79"/>
        <end position="170"/>
    </location>
</feature>
<organism evidence="2 3">
    <name type="scientific">Rhizobium mongolense subsp. loessense</name>
    <dbReference type="NCBI Taxonomy" id="158890"/>
    <lineage>
        <taxon>Bacteria</taxon>
        <taxon>Pseudomonadati</taxon>
        <taxon>Pseudomonadota</taxon>
        <taxon>Alphaproteobacteria</taxon>
        <taxon>Hyphomicrobiales</taxon>
        <taxon>Rhizobiaceae</taxon>
        <taxon>Rhizobium/Agrobacterium group</taxon>
        <taxon>Rhizobium</taxon>
    </lineage>
</organism>
<protein>
    <submittedName>
        <fullName evidence="2">Uncharacterized conserved protein YdaU, DUF1376 family</fullName>
    </submittedName>
</protein>
<evidence type="ECO:0000313" key="3">
    <source>
        <dbReference type="Proteomes" id="UP000199542"/>
    </source>
</evidence>
<reference evidence="2 3" key="1">
    <citation type="submission" date="2016-10" db="EMBL/GenBank/DDBJ databases">
        <authorList>
            <person name="de Groot N.N."/>
        </authorList>
    </citation>
    <scope>NUCLEOTIDE SEQUENCE [LARGE SCALE GENOMIC DNA]</scope>
    <source>
        <strain evidence="2 3">CGMCC 1.3401</strain>
    </source>
</reference>
<evidence type="ECO:0000313" key="2">
    <source>
        <dbReference type="EMBL" id="SCW39243.1"/>
    </source>
</evidence>